<keyword evidence="1" id="KW-0808">Transferase</keyword>
<evidence type="ECO:0000256" key="6">
    <source>
        <dbReference type="ARBA" id="ARBA00022918"/>
    </source>
</evidence>
<evidence type="ECO:0000256" key="5">
    <source>
        <dbReference type="ARBA" id="ARBA00022801"/>
    </source>
</evidence>
<dbReference type="AlphaFoldDB" id="A0A1R3FU18"/>
<dbReference type="CDD" id="cd09274">
    <property type="entry name" value="RNase_HI_RT_Ty3"/>
    <property type="match status" value="1"/>
</dbReference>
<dbReference type="Gramene" id="OMO49338">
    <property type="protein sequence ID" value="OMO49338"/>
    <property type="gene ID" value="CCACVL1_31067"/>
</dbReference>
<feature type="region of interest" description="Disordered" evidence="7">
    <location>
        <begin position="158"/>
        <end position="177"/>
    </location>
</feature>
<keyword evidence="2" id="KW-0548">Nucleotidyltransferase</keyword>
<evidence type="ECO:0000259" key="8">
    <source>
        <dbReference type="Pfam" id="PF17917"/>
    </source>
</evidence>
<evidence type="ECO:0000256" key="4">
    <source>
        <dbReference type="ARBA" id="ARBA00022759"/>
    </source>
</evidence>
<dbReference type="PANTHER" id="PTHR35046">
    <property type="entry name" value="ZINC KNUCKLE (CCHC-TYPE) FAMILY PROTEIN"/>
    <property type="match status" value="1"/>
</dbReference>
<gene>
    <name evidence="9" type="ORF">CCACVL1_31067</name>
</gene>
<evidence type="ECO:0000256" key="1">
    <source>
        <dbReference type="ARBA" id="ARBA00022679"/>
    </source>
</evidence>
<comment type="caution">
    <text evidence="9">The sequence shown here is derived from an EMBL/GenBank/DDBJ whole genome shotgun (WGS) entry which is preliminary data.</text>
</comment>
<feature type="region of interest" description="Disordered" evidence="7">
    <location>
        <begin position="456"/>
        <end position="542"/>
    </location>
</feature>
<evidence type="ECO:0000256" key="3">
    <source>
        <dbReference type="ARBA" id="ARBA00022722"/>
    </source>
</evidence>
<evidence type="ECO:0000313" key="10">
    <source>
        <dbReference type="Proteomes" id="UP000188268"/>
    </source>
</evidence>
<keyword evidence="3" id="KW-0540">Nuclease</keyword>
<name>A0A1R3FU18_COCAP</name>
<dbReference type="Gene3D" id="3.30.70.270">
    <property type="match status" value="1"/>
</dbReference>
<feature type="compositionally biased region" description="Basic and acidic residues" evidence="7">
    <location>
        <begin position="158"/>
        <end position="170"/>
    </location>
</feature>
<evidence type="ECO:0000256" key="7">
    <source>
        <dbReference type="SAM" id="MobiDB-lite"/>
    </source>
</evidence>
<dbReference type="InterPro" id="IPR043502">
    <property type="entry name" value="DNA/RNA_pol_sf"/>
</dbReference>
<dbReference type="GO" id="GO:0004519">
    <property type="term" value="F:endonuclease activity"/>
    <property type="evidence" value="ECO:0007669"/>
    <property type="project" value="UniProtKB-KW"/>
</dbReference>
<dbReference type="PANTHER" id="PTHR35046:SF9">
    <property type="entry name" value="RNA-DIRECTED DNA POLYMERASE"/>
    <property type="match status" value="1"/>
</dbReference>
<feature type="compositionally biased region" description="Basic and acidic residues" evidence="7">
    <location>
        <begin position="459"/>
        <end position="485"/>
    </location>
</feature>
<dbReference type="OrthoDB" id="1933708at2759"/>
<dbReference type="Pfam" id="PF17917">
    <property type="entry name" value="RT_RNaseH"/>
    <property type="match status" value="1"/>
</dbReference>
<evidence type="ECO:0000256" key="2">
    <source>
        <dbReference type="ARBA" id="ARBA00022695"/>
    </source>
</evidence>
<dbReference type="EMBL" id="AWWV01016510">
    <property type="protein sequence ID" value="OMO49338.1"/>
    <property type="molecule type" value="Genomic_DNA"/>
</dbReference>
<organism evidence="9 10">
    <name type="scientific">Corchorus capsularis</name>
    <name type="common">Jute</name>
    <dbReference type="NCBI Taxonomy" id="210143"/>
    <lineage>
        <taxon>Eukaryota</taxon>
        <taxon>Viridiplantae</taxon>
        <taxon>Streptophyta</taxon>
        <taxon>Embryophyta</taxon>
        <taxon>Tracheophyta</taxon>
        <taxon>Spermatophyta</taxon>
        <taxon>Magnoliopsida</taxon>
        <taxon>eudicotyledons</taxon>
        <taxon>Gunneridae</taxon>
        <taxon>Pentapetalae</taxon>
        <taxon>rosids</taxon>
        <taxon>malvids</taxon>
        <taxon>Malvales</taxon>
        <taxon>Malvaceae</taxon>
        <taxon>Grewioideae</taxon>
        <taxon>Apeibeae</taxon>
        <taxon>Corchorus</taxon>
    </lineage>
</organism>
<dbReference type="InterPro" id="IPR041373">
    <property type="entry name" value="RT_RNaseH"/>
</dbReference>
<keyword evidence="4" id="KW-0255">Endonuclease</keyword>
<protein>
    <recommendedName>
        <fullName evidence="8">Reverse transcriptase RNase H-like domain-containing protein</fullName>
    </recommendedName>
</protein>
<evidence type="ECO:0000313" key="9">
    <source>
        <dbReference type="EMBL" id="OMO49338.1"/>
    </source>
</evidence>
<reference evidence="9 10" key="1">
    <citation type="submission" date="2013-09" db="EMBL/GenBank/DDBJ databases">
        <title>Corchorus capsularis genome sequencing.</title>
        <authorList>
            <person name="Alam M."/>
            <person name="Haque M.S."/>
            <person name="Islam M.S."/>
            <person name="Emdad E.M."/>
            <person name="Islam M.M."/>
            <person name="Ahmed B."/>
            <person name="Halim A."/>
            <person name="Hossen Q.M.M."/>
            <person name="Hossain M.Z."/>
            <person name="Ahmed R."/>
            <person name="Khan M.M."/>
            <person name="Islam R."/>
            <person name="Rashid M.M."/>
            <person name="Khan S.A."/>
            <person name="Rahman M.S."/>
            <person name="Alam M."/>
        </authorList>
    </citation>
    <scope>NUCLEOTIDE SEQUENCE [LARGE SCALE GENOMIC DNA]</scope>
    <source>
        <strain evidence="10">cv. CVL-1</strain>
        <tissue evidence="9">Whole seedling</tissue>
    </source>
</reference>
<dbReference type="GO" id="GO:0003964">
    <property type="term" value="F:RNA-directed DNA polymerase activity"/>
    <property type="evidence" value="ECO:0007669"/>
    <property type="project" value="UniProtKB-KW"/>
</dbReference>
<dbReference type="Proteomes" id="UP000188268">
    <property type="component" value="Unassembled WGS sequence"/>
</dbReference>
<keyword evidence="6" id="KW-0695">RNA-directed DNA polymerase</keyword>
<dbReference type="GO" id="GO:0016787">
    <property type="term" value="F:hydrolase activity"/>
    <property type="evidence" value="ECO:0007669"/>
    <property type="project" value="UniProtKB-KW"/>
</dbReference>
<proteinExistence type="predicted"/>
<keyword evidence="5" id="KW-0378">Hydrolase</keyword>
<dbReference type="SUPFAM" id="SSF56672">
    <property type="entry name" value="DNA/RNA polymerases"/>
    <property type="match status" value="1"/>
</dbReference>
<keyword evidence="10" id="KW-1185">Reference proteome</keyword>
<feature type="region of interest" description="Disordered" evidence="7">
    <location>
        <begin position="71"/>
        <end position="133"/>
    </location>
</feature>
<sequence length="542" mass="61162">MEAAQEETEQDPLNILDISVDIGDEEEYLLFQWIRYVHLDDRDRNPNQQIRSHPEEFGIDVDKVMSEEVGLECSADETVGPPPGFDSQPKFRGSSAHGRCDDDDDGGNEGRTTRTGTQGGDVQSGAEDASRYGDNYGSDYVPYSLFPCEADFTHATQDEDHGSCRAEHGAKNRKGRRAMRELTDEFSSMSLTTASSSFGYGGHFESNSSYGTRSGANEFESSVSSNMYPEYPLEQQTYNEHPVQQPNADAVLGIEVDEKIKAIKDWPTPTNVGQVRSFHGLAAFYMRKPVAYFSEKLNGAALNYPTYDKELYALLKALQKWQHYLWPKEFVIQTDHESFKYLKGQQKLNKRHAKWMEFNESFHYVVRYKIGKENVVANALSMRSWVRDLAYAAAHVGRLTHHNQMRYDLGKYVSSCIVCLQAKSTSKPHGLYTPLPIPHEPWTHISMDLVLGLPRSRRGGGDDASSKAYHGLEDNHGEQGKDVHGLHGGMKMQGHQDGLAPKLNKKPFDPLSLPNGPMTRSRPKKFNDKIQIPRSSLEDIWR</sequence>
<dbReference type="STRING" id="210143.A0A1R3FU18"/>
<accession>A0A1R3FU18</accession>
<feature type="domain" description="Reverse transcriptase RNase H-like" evidence="8">
    <location>
        <begin position="287"/>
        <end position="358"/>
    </location>
</feature>
<dbReference type="InterPro" id="IPR043128">
    <property type="entry name" value="Rev_trsase/Diguanyl_cyclase"/>
</dbReference>